<accession>A0ABU0XD94</accession>
<name>A0ABU0XD94_9MICO</name>
<evidence type="ECO:0000259" key="4">
    <source>
        <dbReference type="Pfam" id="PF09084"/>
    </source>
</evidence>
<evidence type="ECO:0000256" key="3">
    <source>
        <dbReference type="ARBA" id="ARBA00022729"/>
    </source>
</evidence>
<evidence type="ECO:0000256" key="1">
    <source>
        <dbReference type="ARBA" id="ARBA00004418"/>
    </source>
</evidence>
<evidence type="ECO:0000256" key="2">
    <source>
        <dbReference type="ARBA" id="ARBA00010742"/>
    </source>
</evidence>
<comment type="subcellular location">
    <subcellularLocation>
        <location evidence="1">Periplasm</location>
    </subcellularLocation>
</comment>
<sequence>MTRTEIRIGSAPNLAYAPQYVAVSRGYFRDAGVDVRIIGAPPGSSDIVTQLVRGEINVVLGSLLFAHRMDVVTRGNARIVSGANANSRHVLMARNGEFVDGIDWADLRGTVVNIAPTFVPTSWFAFREGLRRHGLTLEDVPTLVGFQSQHVIQEFLDGAGDLLFIGGEEGQHPDLHRVATMADGYGPVPWSVYCAAADWADSHTEELVAFRQGINRGMQWVFEADIDEIVAQLSPDFPALDDGKIADTIRSYREIPFWARTAEIDLAALEGWQDALIRWGMLAAGTDLLKLAGACPSGGPAKRLG</sequence>
<dbReference type="PANTHER" id="PTHR30024">
    <property type="entry name" value="ALIPHATIC SULFONATES-BINDING PROTEIN-RELATED"/>
    <property type="match status" value="1"/>
</dbReference>
<dbReference type="SUPFAM" id="SSF53850">
    <property type="entry name" value="Periplasmic binding protein-like II"/>
    <property type="match status" value="1"/>
</dbReference>
<comment type="caution">
    <text evidence="5">The sequence shown here is derived from an EMBL/GenBank/DDBJ whole genome shotgun (WGS) entry which is preliminary data.</text>
</comment>
<dbReference type="PANTHER" id="PTHR30024:SF47">
    <property type="entry name" value="TAURINE-BINDING PERIPLASMIC PROTEIN"/>
    <property type="match status" value="1"/>
</dbReference>
<protein>
    <submittedName>
        <fullName evidence="5">ABC transporter substrate-binding protein</fullName>
    </submittedName>
</protein>
<feature type="domain" description="SsuA/THI5-like" evidence="4">
    <location>
        <begin position="16"/>
        <end position="223"/>
    </location>
</feature>
<reference evidence="5 6" key="1">
    <citation type="submission" date="2023-08" db="EMBL/GenBank/DDBJ databases">
        <title>Microbacterium sp. nov., isolated from a waste landfill.</title>
        <authorList>
            <person name="Wen W."/>
        </authorList>
    </citation>
    <scope>NUCLEOTIDE SEQUENCE [LARGE SCALE GENOMIC DNA]</scope>
    <source>
        <strain evidence="5 6">ASV81</strain>
    </source>
</reference>
<keyword evidence="3" id="KW-0732">Signal</keyword>
<keyword evidence="6" id="KW-1185">Reference proteome</keyword>
<gene>
    <name evidence="5" type="ORF">RBR11_04095</name>
</gene>
<proteinExistence type="inferred from homology"/>
<dbReference type="Proteomes" id="UP001230289">
    <property type="component" value="Unassembled WGS sequence"/>
</dbReference>
<organism evidence="5 6">
    <name type="scientific">Microbacterium capsulatum</name>
    <dbReference type="NCBI Taxonomy" id="3041921"/>
    <lineage>
        <taxon>Bacteria</taxon>
        <taxon>Bacillati</taxon>
        <taxon>Actinomycetota</taxon>
        <taxon>Actinomycetes</taxon>
        <taxon>Micrococcales</taxon>
        <taxon>Microbacteriaceae</taxon>
        <taxon>Microbacterium</taxon>
    </lineage>
</organism>
<dbReference type="InterPro" id="IPR015168">
    <property type="entry name" value="SsuA/THI5"/>
</dbReference>
<evidence type="ECO:0000313" key="5">
    <source>
        <dbReference type="EMBL" id="MDQ4213087.1"/>
    </source>
</evidence>
<dbReference type="Gene3D" id="3.40.190.10">
    <property type="entry name" value="Periplasmic binding protein-like II"/>
    <property type="match status" value="2"/>
</dbReference>
<comment type="similarity">
    <text evidence="2">Belongs to the bacterial solute-binding protein SsuA/TauA family.</text>
</comment>
<dbReference type="RefSeq" id="WP_308488029.1">
    <property type="nucleotide sequence ID" value="NZ_JAVFCB010000002.1"/>
</dbReference>
<evidence type="ECO:0000313" key="6">
    <source>
        <dbReference type="Proteomes" id="UP001230289"/>
    </source>
</evidence>
<dbReference type="EMBL" id="JAVFCB010000002">
    <property type="protein sequence ID" value="MDQ4213087.1"/>
    <property type="molecule type" value="Genomic_DNA"/>
</dbReference>
<dbReference type="Pfam" id="PF09084">
    <property type="entry name" value="NMT1"/>
    <property type="match status" value="1"/>
</dbReference>